<evidence type="ECO:0000256" key="1">
    <source>
        <dbReference type="SAM" id="Phobius"/>
    </source>
</evidence>
<dbReference type="InterPro" id="IPR011990">
    <property type="entry name" value="TPR-like_helical_dom_sf"/>
</dbReference>
<dbReference type="AlphaFoldDB" id="A0A3B0V863"/>
<evidence type="ECO:0008006" key="3">
    <source>
        <dbReference type="Google" id="ProtNLM"/>
    </source>
</evidence>
<protein>
    <recommendedName>
        <fullName evidence="3">Tetratricopeptide repeat protein</fullName>
    </recommendedName>
</protein>
<feature type="transmembrane region" description="Helical" evidence="1">
    <location>
        <begin position="246"/>
        <end position="263"/>
    </location>
</feature>
<name>A0A3B0V863_9ZZZZ</name>
<dbReference type="EMBL" id="UOEU01000766">
    <property type="protein sequence ID" value="VAW39828.1"/>
    <property type="molecule type" value="Genomic_DNA"/>
</dbReference>
<organism evidence="2">
    <name type="scientific">hydrothermal vent metagenome</name>
    <dbReference type="NCBI Taxonomy" id="652676"/>
    <lineage>
        <taxon>unclassified sequences</taxon>
        <taxon>metagenomes</taxon>
        <taxon>ecological metagenomes</taxon>
    </lineage>
</organism>
<reference evidence="2" key="1">
    <citation type="submission" date="2018-06" db="EMBL/GenBank/DDBJ databases">
        <authorList>
            <person name="Zhirakovskaya E."/>
        </authorList>
    </citation>
    <scope>NUCLEOTIDE SEQUENCE</scope>
</reference>
<keyword evidence="1" id="KW-0472">Membrane</keyword>
<keyword evidence="1" id="KW-1133">Transmembrane helix</keyword>
<keyword evidence="1" id="KW-0812">Transmembrane</keyword>
<evidence type="ECO:0000313" key="2">
    <source>
        <dbReference type="EMBL" id="VAW39828.1"/>
    </source>
</evidence>
<dbReference type="InterPro" id="IPR019734">
    <property type="entry name" value="TPR_rpt"/>
</dbReference>
<feature type="transmembrane region" description="Helical" evidence="1">
    <location>
        <begin position="275"/>
        <end position="295"/>
    </location>
</feature>
<dbReference type="PROSITE" id="PS50005">
    <property type="entry name" value="TPR"/>
    <property type="match status" value="1"/>
</dbReference>
<dbReference type="SUPFAM" id="SSF48452">
    <property type="entry name" value="TPR-like"/>
    <property type="match status" value="1"/>
</dbReference>
<gene>
    <name evidence="2" type="ORF">MNBD_CHLOROFLEXI01-1498</name>
</gene>
<accession>A0A3B0V863</accession>
<sequence>MTESELFQTAVKIAKSGDRPRARNMLLKLVDSNPNHELAWLWLSELLEESEDKIISLENALTLNPERTQTKNRLNYLRQKYIAETLPSATKTNVDLNELLVSTEEEKRFEKIGRLFANSNLDEGRQQLAAFLHRYGNHTAGWWLMVQHADSQTNLLKSLDHLLRLNAQHPDAPAILAKIKPTGEQTLQVGRLYERLEQWETAVRYYKRALKSPNRADRLLAQKHLPHVKEQVRLANSKVTSPTVTILRLAAGPTILYALLMMVQAGLNPLQISPLLCMGNILFFGGLLLMGSLATKPVHPWIEQLKETAVFNNNTLLRLIGIICIALPILLLLFLTISRLLAYEFDLNSL</sequence>
<dbReference type="Gene3D" id="1.25.40.10">
    <property type="entry name" value="Tetratricopeptide repeat domain"/>
    <property type="match status" value="1"/>
</dbReference>
<proteinExistence type="predicted"/>
<feature type="transmembrane region" description="Helical" evidence="1">
    <location>
        <begin position="315"/>
        <end position="335"/>
    </location>
</feature>